<dbReference type="InterPro" id="IPR043129">
    <property type="entry name" value="ATPase_NBD"/>
</dbReference>
<protein>
    <submittedName>
        <fullName evidence="2">ROK family transcriptional regulator</fullName>
    </submittedName>
</protein>
<dbReference type="InterPro" id="IPR036390">
    <property type="entry name" value="WH_DNA-bd_sf"/>
</dbReference>
<dbReference type="InterPro" id="IPR036388">
    <property type="entry name" value="WH-like_DNA-bd_sf"/>
</dbReference>
<reference evidence="2 3" key="1">
    <citation type="submission" date="2021-01" db="EMBL/GenBank/DDBJ databases">
        <title>Genome seq and assembly of Nocardiodes sp. G10.</title>
        <authorList>
            <person name="Chhetri G."/>
        </authorList>
    </citation>
    <scope>NUCLEOTIDE SEQUENCE [LARGE SCALE GENOMIC DNA]</scope>
    <source>
        <strain evidence="2 3">G10</strain>
    </source>
</reference>
<dbReference type="SUPFAM" id="SSF46785">
    <property type="entry name" value="Winged helix' DNA-binding domain"/>
    <property type="match status" value="1"/>
</dbReference>
<dbReference type="Proteomes" id="UP000636918">
    <property type="component" value="Unassembled WGS sequence"/>
</dbReference>
<name>A0ABS1L4N6_9ACTN</name>
<dbReference type="CDD" id="cd24076">
    <property type="entry name" value="ASKHA_ATPase_ROK_BsXylR-like"/>
    <property type="match status" value="1"/>
</dbReference>
<evidence type="ECO:0000313" key="2">
    <source>
        <dbReference type="EMBL" id="MBL0746398.1"/>
    </source>
</evidence>
<gene>
    <name evidence="2" type="ORF">JI751_02160</name>
</gene>
<dbReference type="EMBL" id="JAERSG010000001">
    <property type="protein sequence ID" value="MBL0746398.1"/>
    <property type="molecule type" value="Genomic_DNA"/>
</dbReference>
<dbReference type="PANTHER" id="PTHR18964:SF149">
    <property type="entry name" value="BIFUNCTIONAL UDP-N-ACETYLGLUCOSAMINE 2-EPIMERASE_N-ACETYLMANNOSAMINE KINASE"/>
    <property type="match status" value="1"/>
</dbReference>
<dbReference type="PANTHER" id="PTHR18964">
    <property type="entry name" value="ROK (REPRESSOR, ORF, KINASE) FAMILY"/>
    <property type="match status" value="1"/>
</dbReference>
<dbReference type="InterPro" id="IPR000600">
    <property type="entry name" value="ROK"/>
</dbReference>
<evidence type="ECO:0000256" key="1">
    <source>
        <dbReference type="ARBA" id="ARBA00006479"/>
    </source>
</evidence>
<dbReference type="RefSeq" id="WP_201932862.1">
    <property type="nucleotide sequence ID" value="NZ_JAERSG010000001.1"/>
</dbReference>
<proteinExistence type="inferred from homology"/>
<comment type="similarity">
    <text evidence="1">Belongs to the ROK (NagC/XylR) family.</text>
</comment>
<dbReference type="SUPFAM" id="SSF53067">
    <property type="entry name" value="Actin-like ATPase domain"/>
    <property type="match status" value="1"/>
</dbReference>
<dbReference type="Pfam" id="PF00480">
    <property type="entry name" value="ROK"/>
    <property type="match status" value="1"/>
</dbReference>
<sequence>MSPQRRSGLGTNQEAIRRHNLGTVLRHVHGAGEMSRAELTSLMGLNRSTIAGLVGELESLGITERADPAEGVRQGAGRPSAGVRIAADGPYVIAVDLGVDRAVVARVGLGGRILQRSQAPVHSDGEAWQVGAAVAALIRTVVEDAPAASPLVGIGISVPGLVRRNDGLIRLAPNLEWHDVSFGGIVLAALGLDVPVCLANDADLGALAEHTRGAGVGTDELIYISGNVGVGAGIITGGHRLEGAGGYAGEVGHLRFNPQGRPCHCGNLGCWETEVGAHAIASAIACPPDKVVQLGEVLESFGKPSPALRATGTALGQGLASLVNAFNPRMVILGGYFRSLYLLVGREVDAGLAERALPAPLESVTLALPGLGADSSLLGAAEIALEPLFVDPVAALGTAIDDVRSRLAG</sequence>
<evidence type="ECO:0000313" key="3">
    <source>
        <dbReference type="Proteomes" id="UP000636918"/>
    </source>
</evidence>
<keyword evidence="3" id="KW-1185">Reference proteome</keyword>
<dbReference type="Gene3D" id="3.30.420.40">
    <property type="match status" value="2"/>
</dbReference>
<dbReference type="Gene3D" id="1.10.10.10">
    <property type="entry name" value="Winged helix-like DNA-binding domain superfamily/Winged helix DNA-binding domain"/>
    <property type="match status" value="1"/>
</dbReference>
<comment type="caution">
    <text evidence="2">The sequence shown here is derived from an EMBL/GenBank/DDBJ whole genome shotgun (WGS) entry which is preliminary data.</text>
</comment>
<organism evidence="2 3">
    <name type="scientific">Nocardioides baculatus</name>
    <dbReference type="NCBI Taxonomy" id="2801337"/>
    <lineage>
        <taxon>Bacteria</taxon>
        <taxon>Bacillati</taxon>
        <taxon>Actinomycetota</taxon>
        <taxon>Actinomycetes</taxon>
        <taxon>Propionibacteriales</taxon>
        <taxon>Nocardioidaceae</taxon>
        <taxon>Nocardioides</taxon>
    </lineage>
</organism>
<accession>A0ABS1L4N6</accession>